<dbReference type="GO" id="GO:0009276">
    <property type="term" value="C:Gram-negative-bacterium-type cell wall"/>
    <property type="evidence" value="ECO:0007669"/>
    <property type="project" value="InterPro"/>
</dbReference>
<name>D9PMD6_9ZZZZ</name>
<evidence type="ECO:0000259" key="1">
    <source>
        <dbReference type="Pfam" id="PF05134"/>
    </source>
</evidence>
<dbReference type="GO" id="GO:0015627">
    <property type="term" value="C:type II protein secretion system complex"/>
    <property type="evidence" value="ECO:0007669"/>
    <property type="project" value="InterPro"/>
</dbReference>
<dbReference type="Pfam" id="PF05134">
    <property type="entry name" value="T2SSL"/>
    <property type="match status" value="1"/>
</dbReference>
<accession>D9PMD6</accession>
<protein>
    <submittedName>
        <fullName evidence="2">General secretion pathway L</fullName>
    </submittedName>
</protein>
<reference evidence="2" key="2">
    <citation type="journal article" date="2011" name="Microb. Ecol.">
        <title>Taxonomic and Functional Metagenomic Profiling of the Microbial Community in the Anoxic Sediment of a Sub-saline Shallow Lake (Laguna de Carrizo, Central Spain).</title>
        <authorList>
            <person name="Ferrer M."/>
            <person name="Guazzaroni M.E."/>
            <person name="Richter M."/>
            <person name="Garcia-Salamanca A."/>
            <person name="Yarza P."/>
            <person name="Suarez-Suarez A."/>
            <person name="Solano J."/>
            <person name="Alcaide M."/>
            <person name="van Dillewijn P."/>
            <person name="Molina-Henares M.A."/>
            <person name="Lopez-Cortes N."/>
            <person name="Al-Ramahi Y."/>
            <person name="Guerrero C."/>
            <person name="Acosta A."/>
            <person name="de Eugenio L.I."/>
            <person name="Martinez V."/>
            <person name="Marques S."/>
            <person name="Rojo F."/>
            <person name="Santero E."/>
            <person name="Genilloud O."/>
            <person name="Perez-Perez J."/>
            <person name="Rossello-Mora R."/>
            <person name="Ramos J.L."/>
        </authorList>
    </citation>
    <scope>NUCLEOTIDE SEQUENCE</scope>
</reference>
<dbReference type="SUPFAM" id="SSF53067">
    <property type="entry name" value="Actin-like ATPase domain"/>
    <property type="match status" value="1"/>
</dbReference>
<dbReference type="NCBIfam" id="TIGR01709">
    <property type="entry name" value="typeII_sec_gspL"/>
    <property type="match status" value="1"/>
</dbReference>
<dbReference type="InterPro" id="IPR007812">
    <property type="entry name" value="T2SS_protein-GspL"/>
</dbReference>
<organism evidence="2">
    <name type="scientific">sediment metagenome</name>
    <dbReference type="NCBI Taxonomy" id="749907"/>
    <lineage>
        <taxon>unclassified sequences</taxon>
        <taxon>metagenomes</taxon>
        <taxon>ecological metagenomes</taxon>
    </lineage>
</organism>
<dbReference type="InterPro" id="IPR043129">
    <property type="entry name" value="ATPase_NBD"/>
</dbReference>
<dbReference type="InterPro" id="IPR024230">
    <property type="entry name" value="GspL_cyto_dom"/>
</dbReference>
<comment type="caution">
    <text evidence="2">The sequence shown here is derived from an EMBL/GenBank/DDBJ whole genome shotgun (WGS) entry which is preliminary data.</text>
</comment>
<reference evidence="2" key="1">
    <citation type="submission" date="2010-07" db="EMBL/GenBank/DDBJ databases">
        <authorList>
            <consortium name="CONSOLIDER consortium CSD2007-00005"/>
            <person name="Guazzaroni M.-E."/>
            <person name="Richter M."/>
            <person name="Garcia-Salamanca A."/>
            <person name="Yarza P."/>
            <person name="Ferrer M."/>
        </authorList>
    </citation>
    <scope>NUCLEOTIDE SEQUENCE</scope>
</reference>
<dbReference type="EMBL" id="ADZX01000819">
    <property type="protein sequence ID" value="EFK95280.1"/>
    <property type="molecule type" value="Genomic_DNA"/>
</dbReference>
<dbReference type="GO" id="GO:0015628">
    <property type="term" value="P:protein secretion by the type II secretion system"/>
    <property type="evidence" value="ECO:0007669"/>
    <property type="project" value="InterPro"/>
</dbReference>
<feature type="non-terminal residue" evidence="2">
    <location>
        <position position="242"/>
    </location>
</feature>
<dbReference type="CDD" id="cd24017">
    <property type="entry name" value="ASKHA_T2SSL_N"/>
    <property type="match status" value="1"/>
</dbReference>
<dbReference type="AlphaFoldDB" id="D9PMD6"/>
<feature type="domain" description="GspL cytoplasmic actin-ATPase-like" evidence="1">
    <location>
        <begin position="5"/>
        <end position="178"/>
    </location>
</feature>
<evidence type="ECO:0000313" key="2">
    <source>
        <dbReference type="EMBL" id="EFK95280.1"/>
    </source>
</evidence>
<gene>
    <name evidence="2" type="ORF">LDC_2714</name>
</gene>
<proteinExistence type="predicted"/>
<sequence>MSETLVIRLRAAEEAPASWLIVDSNGARSGPVQTGPVADALGASQGRRVVLLVAGSEITLAEPELPVRGGARLAQAVPFALEEQLASDVESLHFAVGARTPGSVGTPVAVVARSQLDRWHAQCDAAGIHPDAAYADSTALPATPGSCTLLLDEPSLYVSRADGLPFVLDATPLAAALDLVIAEPGADGEASEHVTFYTTPTEYERHREVIEGLRARTATLQVKLLPDGPLPLLAPQAATGAG</sequence>
<dbReference type="Gene3D" id="3.30.420.380">
    <property type="match status" value="1"/>
</dbReference>